<dbReference type="InterPro" id="IPR050493">
    <property type="entry name" value="FAD-dep_Monooxygenase_BioMet"/>
</dbReference>
<dbReference type="InterPro" id="IPR002938">
    <property type="entry name" value="FAD-bd"/>
</dbReference>
<dbReference type="PANTHER" id="PTHR13789:SF318">
    <property type="entry name" value="GERANYLGERANYL DIPHOSPHATE REDUCTASE"/>
    <property type="match status" value="1"/>
</dbReference>
<comment type="caution">
    <text evidence="7">The sequence shown here is derived from an EMBL/GenBank/DDBJ whole genome shotgun (WGS) entry which is preliminary data.</text>
</comment>
<protein>
    <submittedName>
        <fullName evidence="7">FAD-dependent monooxygenase</fullName>
    </submittedName>
</protein>
<dbReference type="GO" id="GO:0004497">
    <property type="term" value="F:monooxygenase activity"/>
    <property type="evidence" value="ECO:0007669"/>
    <property type="project" value="UniProtKB-KW"/>
</dbReference>
<accession>A0ABU1F3Z3</accession>
<evidence type="ECO:0000256" key="2">
    <source>
        <dbReference type="ARBA" id="ARBA00022630"/>
    </source>
</evidence>
<keyword evidence="4" id="KW-0560">Oxidoreductase</keyword>
<dbReference type="Proteomes" id="UP001247754">
    <property type="component" value="Unassembled WGS sequence"/>
</dbReference>
<evidence type="ECO:0000256" key="4">
    <source>
        <dbReference type="ARBA" id="ARBA00023002"/>
    </source>
</evidence>
<name>A0ABU1F3Z3_9RHOB</name>
<dbReference type="Pfam" id="PF01494">
    <property type="entry name" value="FAD_binding_3"/>
    <property type="match status" value="1"/>
</dbReference>
<evidence type="ECO:0000313" key="8">
    <source>
        <dbReference type="Proteomes" id="UP001247754"/>
    </source>
</evidence>
<dbReference type="PRINTS" id="PR00420">
    <property type="entry name" value="RNGMNOXGNASE"/>
</dbReference>
<dbReference type="Gene3D" id="3.50.50.60">
    <property type="entry name" value="FAD/NAD(P)-binding domain"/>
    <property type="match status" value="1"/>
</dbReference>
<comment type="cofactor">
    <cofactor evidence="1">
        <name>FAD</name>
        <dbReference type="ChEBI" id="CHEBI:57692"/>
    </cofactor>
</comment>
<feature type="domain" description="FAD-binding" evidence="6">
    <location>
        <begin position="8"/>
        <end position="353"/>
    </location>
</feature>
<reference evidence="7 8" key="1">
    <citation type="submission" date="2023-09" db="EMBL/GenBank/DDBJ databases">
        <title>Xinfangfangia sedmenti sp. nov., isolated the sedment.</title>
        <authorList>
            <person name="Xu L."/>
        </authorList>
    </citation>
    <scope>NUCLEOTIDE SEQUENCE [LARGE SCALE GENOMIC DNA]</scope>
    <source>
        <strain evidence="7 8">LG-4</strain>
    </source>
</reference>
<evidence type="ECO:0000256" key="3">
    <source>
        <dbReference type="ARBA" id="ARBA00022827"/>
    </source>
</evidence>
<dbReference type="InterPro" id="IPR036188">
    <property type="entry name" value="FAD/NAD-bd_sf"/>
</dbReference>
<sequence length="401" mass="42238">MRLDGQKITVLGAGIAGLAVARALALKGARVEVLEQAGAIQEVGAGLQISPNGARVLRALGLGEAFADAGLRAAAVELRDGRDGGLVARLDLGRLRPGQEYRFLHRADLIDLLAAGARAAGVTITTGRRIAMVDLGPDGPVLHDAAGQGLRPGLVIGADGLHSVLRHALNGPHDGAAKPFFTRQAAWRAVIPAEPDAPAAAEVHMGAGRHVVSYPLRGGALRNIVAIEERDRWTEEGWALKDDPIALRLAFSGFGPRVRGWLDQVEDCWLWGLHRHHVARHWVWTGAQGAAAILGDAAHPTLPFLAQGANMALEDAWVLAQKLAGAEDAAGLAPALAAYQAARVPRCARIVEAANANARAYHLGGLPREVAHLGLRLAGSLAPGAMLRRFDWIYDHDVTAG</sequence>
<evidence type="ECO:0000256" key="5">
    <source>
        <dbReference type="ARBA" id="ARBA00023033"/>
    </source>
</evidence>
<keyword evidence="5 7" id="KW-0503">Monooxygenase</keyword>
<evidence type="ECO:0000259" key="6">
    <source>
        <dbReference type="Pfam" id="PF01494"/>
    </source>
</evidence>
<evidence type="ECO:0000313" key="7">
    <source>
        <dbReference type="EMBL" id="MDR5651577.1"/>
    </source>
</evidence>
<dbReference type="PANTHER" id="PTHR13789">
    <property type="entry name" value="MONOOXYGENASE"/>
    <property type="match status" value="1"/>
</dbReference>
<organism evidence="7 8">
    <name type="scientific">Ruixingdingia sedimenti</name>
    <dbReference type="NCBI Taxonomy" id="3073604"/>
    <lineage>
        <taxon>Bacteria</taxon>
        <taxon>Pseudomonadati</taxon>
        <taxon>Pseudomonadota</taxon>
        <taxon>Alphaproteobacteria</taxon>
        <taxon>Rhodobacterales</taxon>
        <taxon>Paracoccaceae</taxon>
        <taxon>Ruixingdingia</taxon>
    </lineage>
</organism>
<keyword evidence="8" id="KW-1185">Reference proteome</keyword>
<keyword evidence="3" id="KW-0274">FAD</keyword>
<keyword evidence="2" id="KW-0285">Flavoprotein</keyword>
<proteinExistence type="predicted"/>
<gene>
    <name evidence="7" type="ORF">RGD00_03100</name>
</gene>
<dbReference type="SUPFAM" id="SSF51905">
    <property type="entry name" value="FAD/NAD(P)-binding domain"/>
    <property type="match status" value="1"/>
</dbReference>
<dbReference type="RefSeq" id="WP_425603352.1">
    <property type="nucleotide sequence ID" value="NZ_JAVKPH010000002.1"/>
</dbReference>
<dbReference type="EMBL" id="JAVKPH010000002">
    <property type="protein sequence ID" value="MDR5651577.1"/>
    <property type="molecule type" value="Genomic_DNA"/>
</dbReference>
<dbReference type="SUPFAM" id="SSF54373">
    <property type="entry name" value="FAD-linked reductases, C-terminal domain"/>
    <property type="match status" value="1"/>
</dbReference>
<evidence type="ECO:0000256" key="1">
    <source>
        <dbReference type="ARBA" id="ARBA00001974"/>
    </source>
</evidence>